<keyword evidence="3" id="KW-1185">Reference proteome</keyword>
<sequence length="298" mass="33519">MWYNLSDNNYVMYNAAKPPLPYFPEQEFTVRSHVPPPPTDLDCSPDRPARQEREENDPLARCFLHPPRPGSDGDQVVRLKISKEILLEDNHNAQLGVVDILEVSKSTARGPQENTTVLAKFYDPLYLDHRQDDVDPFLVVEHSYSHETAAYATLTELQGTFIPEYYGSFTLELPVDGYQDKRLVRLTLIELVQGVPMRKLDPKDVSQQQRQQIMKGIIDAETAVFTRGMLHCDTFPRNIIINSDPGSNRGVAQLVRSSAGIDFSGLIYSVNSTVGLTGTGKFGLKKIMRTPKAPSQTR</sequence>
<dbReference type="VEuPathDB" id="FungiDB:MCYG_06433"/>
<reference evidence="3" key="1">
    <citation type="journal article" date="2012" name="MBio">
        <title>Comparative genome analysis of Trichophyton rubrum and related dermatophytes reveals candidate genes involved in infection.</title>
        <authorList>
            <person name="Martinez D.A."/>
            <person name="Oliver B.G."/>
            <person name="Graeser Y."/>
            <person name="Goldberg J.M."/>
            <person name="Li W."/>
            <person name="Martinez-Rossi N.M."/>
            <person name="Monod M."/>
            <person name="Shelest E."/>
            <person name="Barton R.C."/>
            <person name="Birch E."/>
            <person name="Brakhage A.A."/>
            <person name="Chen Z."/>
            <person name="Gurr S.J."/>
            <person name="Heiman D."/>
            <person name="Heitman J."/>
            <person name="Kosti I."/>
            <person name="Rossi A."/>
            <person name="Saif S."/>
            <person name="Samalova M."/>
            <person name="Saunders C.W."/>
            <person name="Shea T."/>
            <person name="Summerbell R.C."/>
            <person name="Xu J."/>
            <person name="Young S."/>
            <person name="Zeng Q."/>
            <person name="Birren B.W."/>
            <person name="Cuomo C.A."/>
            <person name="White T.C."/>
        </authorList>
    </citation>
    <scope>NUCLEOTIDE SEQUENCE [LARGE SCALE GENOMIC DNA]</scope>
    <source>
        <strain evidence="3">ATCC MYA-4605 / CBS 113480</strain>
    </source>
</reference>
<evidence type="ECO:0000313" key="2">
    <source>
        <dbReference type="EMBL" id="EEQ33614.1"/>
    </source>
</evidence>
<dbReference type="EMBL" id="DS995706">
    <property type="protein sequence ID" value="EEQ33614.1"/>
    <property type="molecule type" value="Genomic_DNA"/>
</dbReference>
<gene>
    <name evidence="2" type="ORF">MCYG_06433</name>
</gene>
<protein>
    <recommendedName>
        <fullName evidence="4">Protein kinase domain-containing protein</fullName>
    </recommendedName>
</protein>
<evidence type="ECO:0000256" key="1">
    <source>
        <dbReference type="SAM" id="MobiDB-lite"/>
    </source>
</evidence>
<dbReference type="GeneID" id="9230910"/>
<feature type="region of interest" description="Disordered" evidence="1">
    <location>
        <begin position="32"/>
        <end position="57"/>
    </location>
</feature>
<proteinExistence type="predicted"/>
<evidence type="ECO:0008006" key="4">
    <source>
        <dbReference type="Google" id="ProtNLM"/>
    </source>
</evidence>
<organism evidence="2 3">
    <name type="scientific">Arthroderma otae (strain ATCC MYA-4605 / CBS 113480)</name>
    <name type="common">Microsporum canis</name>
    <dbReference type="NCBI Taxonomy" id="554155"/>
    <lineage>
        <taxon>Eukaryota</taxon>
        <taxon>Fungi</taxon>
        <taxon>Dikarya</taxon>
        <taxon>Ascomycota</taxon>
        <taxon>Pezizomycotina</taxon>
        <taxon>Eurotiomycetes</taxon>
        <taxon>Eurotiomycetidae</taxon>
        <taxon>Onygenales</taxon>
        <taxon>Arthrodermataceae</taxon>
        <taxon>Microsporum</taxon>
    </lineage>
</organism>
<name>C5FUN0_ARTOC</name>
<dbReference type="SUPFAM" id="SSF56112">
    <property type="entry name" value="Protein kinase-like (PK-like)"/>
    <property type="match status" value="1"/>
</dbReference>
<dbReference type="HOGENOM" id="CLU_949878_0_0_1"/>
<dbReference type="InterPro" id="IPR011009">
    <property type="entry name" value="Kinase-like_dom_sf"/>
</dbReference>
<dbReference type="OMA" id="CANGIGL"/>
<dbReference type="RefSeq" id="XP_002844469.1">
    <property type="nucleotide sequence ID" value="XM_002844423.1"/>
</dbReference>
<feature type="compositionally biased region" description="Basic and acidic residues" evidence="1">
    <location>
        <begin position="44"/>
        <end position="57"/>
    </location>
</feature>
<dbReference type="AlphaFoldDB" id="C5FUN0"/>
<accession>C5FUN0</accession>
<dbReference type="Proteomes" id="UP000002035">
    <property type="component" value="Unassembled WGS sequence"/>
</dbReference>
<evidence type="ECO:0000313" key="3">
    <source>
        <dbReference type="Proteomes" id="UP000002035"/>
    </source>
</evidence>
<dbReference type="OrthoDB" id="4267316at2759"/>
<dbReference type="eggNOG" id="ENOG502SCK8">
    <property type="taxonomic scope" value="Eukaryota"/>
</dbReference>